<evidence type="ECO:0000313" key="6">
    <source>
        <dbReference type="Proteomes" id="UP000018895"/>
    </source>
</evidence>
<dbReference type="GO" id="GO:0030288">
    <property type="term" value="C:outer membrane-bounded periplasmic space"/>
    <property type="evidence" value="ECO:0007669"/>
    <property type="project" value="TreeGrafter"/>
</dbReference>
<dbReference type="Gene3D" id="3.60.21.10">
    <property type="match status" value="1"/>
</dbReference>
<comment type="similarity">
    <text evidence="2">Belongs to the 5'-nucleotidase family.</text>
</comment>
<dbReference type="PANTHER" id="PTHR11575:SF6">
    <property type="entry name" value="2',3'-CYCLIC-NUCLEOTIDE 2'-PHOSPHODIESTERASE_3'-NUCLEOTIDASE"/>
    <property type="match status" value="1"/>
</dbReference>
<evidence type="ECO:0000256" key="2">
    <source>
        <dbReference type="RuleBase" id="RU362119"/>
    </source>
</evidence>
<comment type="caution">
    <text evidence="5">The sequence shown here is derived from an EMBL/GenBank/DDBJ whole genome shotgun (WGS) entry which is preliminary data.</text>
</comment>
<feature type="domain" description="5'-Nucleotidase C-terminal" evidence="4">
    <location>
        <begin position="301"/>
        <end position="443"/>
    </location>
</feature>
<keyword evidence="1" id="KW-0732">Signal</keyword>
<dbReference type="SUPFAM" id="SSF56300">
    <property type="entry name" value="Metallo-dependent phosphatases"/>
    <property type="match status" value="1"/>
</dbReference>
<evidence type="ECO:0000259" key="4">
    <source>
        <dbReference type="Pfam" id="PF02872"/>
    </source>
</evidence>
<accession>W4QIR9</accession>
<dbReference type="PANTHER" id="PTHR11575">
    <property type="entry name" value="5'-NUCLEOTIDASE-RELATED"/>
    <property type="match status" value="1"/>
</dbReference>
<organism evidence="5 6">
    <name type="scientific">Halalkalibacter hemicellulosilyticusJCM 9152</name>
    <dbReference type="NCBI Taxonomy" id="1236971"/>
    <lineage>
        <taxon>Bacteria</taxon>
        <taxon>Bacillati</taxon>
        <taxon>Bacillota</taxon>
        <taxon>Bacilli</taxon>
        <taxon>Bacillales</taxon>
        <taxon>Bacillaceae</taxon>
        <taxon>Halalkalibacter</taxon>
    </lineage>
</organism>
<evidence type="ECO:0000256" key="1">
    <source>
        <dbReference type="ARBA" id="ARBA00022729"/>
    </source>
</evidence>
<evidence type="ECO:0000259" key="3">
    <source>
        <dbReference type="Pfam" id="PF00149"/>
    </source>
</evidence>
<dbReference type="Pfam" id="PF02872">
    <property type="entry name" value="5_nucleotid_C"/>
    <property type="match status" value="1"/>
</dbReference>
<keyword evidence="6" id="KW-1185">Reference proteome</keyword>
<dbReference type="GO" id="GO:0000166">
    <property type="term" value="F:nucleotide binding"/>
    <property type="evidence" value="ECO:0007669"/>
    <property type="project" value="UniProtKB-KW"/>
</dbReference>
<dbReference type="SUPFAM" id="SSF55816">
    <property type="entry name" value="5'-nucleotidase (syn. UDP-sugar hydrolase), C-terminal domain"/>
    <property type="match status" value="1"/>
</dbReference>
<dbReference type="InterPro" id="IPR029052">
    <property type="entry name" value="Metallo-depent_PP-like"/>
</dbReference>
<protein>
    <submittedName>
        <fullName evidence="5">2',3'-cyclic-nucleotide 2'-phosphodiesterase</fullName>
    </submittedName>
</protein>
<sequence length="491" mass="56349">MRVDHVVKVGVLCTSDTHGLFDGSVSVDELRSEFKRMKDAEECDGWVIIDNGDTLQGSSRLHYYALNAKENHPFHLYMKELEYDSFVPGNHDFDYGKTFFASINKESTVPFVCANIMKEEGKIDGIRPYIIKEIHGLKVAVIGITLRVFWEDPLFEKEGWLIADEWIVVQRLLDHLKASIQPDLIIVSYHGGLDDQVGERNVGEQLSQLNEIDLLITGHQHQLINDNQGDGPIVIQAGKCGEKVGCVTFDFVKRGSQYIKSGYRAELNDIHYTQKKEKDEVSDWFNHPFFMHHYQEQKLSRLQMEETCVSRWVHEAICHEAGGDVTIFSLSAQELAIPSRVIDRKTLFELYPYPDRLYYYSLSREEIKHLLEISASMYDPTLEIAQSWRTPHPLYYQFAIAGGADYEIDVSKPVGERVTLKLSPMNNYTVAVTAFLVQRATKYHPFFAKRKPVYKVDVTMPALLESYARKTLTLQSVPKPKWKVVKDVTND</sequence>
<dbReference type="Pfam" id="PF00149">
    <property type="entry name" value="Metallophos"/>
    <property type="match status" value="1"/>
</dbReference>
<reference evidence="5" key="1">
    <citation type="journal article" date="2014" name="Genome Announc.">
        <title>Draft Genome Sequences of Three Alkaliphilic Bacillus Strains, Bacillus wakoensis JCM 9140T, Bacillus akibai JCM 9157T, and Bacillus hemicellulosilyticus JCM 9152T.</title>
        <authorList>
            <person name="Yuki M."/>
            <person name="Oshima K."/>
            <person name="Suda W."/>
            <person name="Oshida Y."/>
            <person name="Kitamura K."/>
            <person name="Iida T."/>
            <person name="Hattori M."/>
            <person name="Ohkuma M."/>
        </authorList>
    </citation>
    <scope>NUCLEOTIDE SEQUENCE [LARGE SCALE GENOMIC DNA]</scope>
    <source>
        <strain evidence="5">JCM 9152</strain>
    </source>
</reference>
<dbReference type="InterPro" id="IPR036907">
    <property type="entry name" value="5'-Nucleotdase_C_sf"/>
</dbReference>
<proteinExistence type="inferred from homology"/>
<dbReference type="EMBL" id="BAUU01000024">
    <property type="protein sequence ID" value="GAE31812.1"/>
    <property type="molecule type" value="Genomic_DNA"/>
</dbReference>
<dbReference type="OrthoDB" id="9801679at2"/>
<dbReference type="RefSeq" id="WP_035345887.1">
    <property type="nucleotide sequence ID" value="NZ_BAUU01000024.1"/>
</dbReference>
<dbReference type="Proteomes" id="UP000018895">
    <property type="component" value="Unassembled WGS sequence"/>
</dbReference>
<name>W4QIR9_9BACI</name>
<feature type="domain" description="Calcineurin-like phosphoesterase" evidence="3">
    <location>
        <begin position="11"/>
        <end position="222"/>
    </location>
</feature>
<dbReference type="InterPro" id="IPR008334">
    <property type="entry name" value="5'-Nucleotdase_C"/>
</dbReference>
<dbReference type="STRING" id="1236971.JCM9152_3304"/>
<keyword evidence="2" id="KW-0378">Hydrolase</keyword>
<evidence type="ECO:0000313" key="5">
    <source>
        <dbReference type="EMBL" id="GAE31812.1"/>
    </source>
</evidence>
<dbReference type="PRINTS" id="PR01607">
    <property type="entry name" value="APYRASEFAMLY"/>
</dbReference>
<gene>
    <name evidence="5" type="ORF">JCM9152_3304</name>
</gene>
<dbReference type="InterPro" id="IPR004843">
    <property type="entry name" value="Calcineurin-like_PHP"/>
</dbReference>
<dbReference type="InterPro" id="IPR006179">
    <property type="entry name" value="5_nucleotidase/apyrase"/>
</dbReference>
<dbReference type="GO" id="GO:0009166">
    <property type="term" value="P:nucleotide catabolic process"/>
    <property type="evidence" value="ECO:0007669"/>
    <property type="project" value="InterPro"/>
</dbReference>
<dbReference type="GO" id="GO:0016787">
    <property type="term" value="F:hydrolase activity"/>
    <property type="evidence" value="ECO:0007669"/>
    <property type="project" value="UniProtKB-KW"/>
</dbReference>
<dbReference type="AlphaFoldDB" id="W4QIR9"/>
<keyword evidence="2" id="KW-0547">Nucleotide-binding</keyword>
<dbReference type="Gene3D" id="3.90.780.10">
    <property type="entry name" value="5'-Nucleotidase, C-terminal domain"/>
    <property type="match status" value="1"/>
</dbReference>